<dbReference type="InterPro" id="IPR039424">
    <property type="entry name" value="SBP_5"/>
</dbReference>
<proteinExistence type="inferred from homology"/>
<dbReference type="Pfam" id="PF00496">
    <property type="entry name" value="SBP_bac_5"/>
    <property type="match status" value="1"/>
</dbReference>
<dbReference type="EMBL" id="CP015583">
    <property type="protein sequence ID" value="APT57373.1"/>
    <property type="molecule type" value="Genomic_DNA"/>
</dbReference>
<dbReference type="GO" id="GO:0015833">
    <property type="term" value="P:peptide transport"/>
    <property type="evidence" value="ECO:0007669"/>
    <property type="project" value="TreeGrafter"/>
</dbReference>
<dbReference type="PIRSF" id="PIRSF002741">
    <property type="entry name" value="MppA"/>
    <property type="match status" value="1"/>
</dbReference>
<dbReference type="AlphaFoldDB" id="A0A1L7AF44"/>
<dbReference type="SUPFAM" id="SSF53850">
    <property type="entry name" value="Periplasmic binding protein-like II"/>
    <property type="match status" value="1"/>
</dbReference>
<gene>
    <name evidence="6" type="ORF">RGI145_09965</name>
</gene>
<protein>
    <submittedName>
        <fullName evidence="6">ABC transporter substrate-binding protein</fullName>
    </submittedName>
</protein>
<evidence type="ECO:0000256" key="2">
    <source>
        <dbReference type="ARBA" id="ARBA00005695"/>
    </source>
</evidence>
<evidence type="ECO:0000256" key="4">
    <source>
        <dbReference type="SAM" id="SignalP"/>
    </source>
</evidence>
<dbReference type="GO" id="GO:0030288">
    <property type="term" value="C:outer membrane-bounded periplasmic space"/>
    <property type="evidence" value="ECO:0007669"/>
    <property type="project" value="UniProtKB-ARBA"/>
</dbReference>
<comment type="subcellular location">
    <subcellularLocation>
        <location evidence="1">Periplasm</location>
    </subcellularLocation>
</comment>
<dbReference type="Gene3D" id="3.40.190.10">
    <property type="entry name" value="Periplasmic binding protein-like II"/>
    <property type="match status" value="1"/>
</dbReference>
<dbReference type="CDD" id="cd08502">
    <property type="entry name" value="PBP2_NikA_DppA_OppA_like_16"/>
    <property type="match status" value="1"/>
</dbReference>
<sequence>MYRRTLLAGAAAAAVMPRPSLAQSAGSRVLTYVPQADLTVIDPVVTTAYITRTHGLMIWDQLYGLDAQLKPQPQMVEGHKVENDGRLWTFRLRDGLRFHDGEPVRGRDCIASIRRWAQRDSLGGALMARTEEMTAPDDRSFVIRLKRPFGAMLDTLAKVGPPALLIMPERLAQTDPAVQIKEVIGSGPFRWKADERVVGARVVYERNRDYVPREGGAVEWGAGPKIVNFDRVEWNVMPDPGTATAALQNGEVDWWENPPNDLLPILEGNRGIRTEVATPLGTLGTGCFNHLYPPFDKAAVRRVVLRAMSQEDFMTAAAGTDPSLWKAGIGIFAPGSPMANDTDLSVITGKRDMTALKRELVEAGYKGERVVLMAPSDNPVLAALGEVCNDLLRRLGMNVDYVVSDWGTLVQRRASKDSPEKGGWSMFNTTWAGLDMVNPAVTQVLRCGGSKSGFFGWPDIPEIERLKEAWLDAPDLETQKKIAGDIQRVAFQEVPFLPTGQYLYKTAYRSNLRDVPKGLFVFWGIKRA</sequence>
<dbReference type="Proteomes" id="UP000185494">
    <property type="component" value="Chromosome 1"/>
</dbReference>
<dbReference type="RefSeq" id="WP_075798219.1">
    <property type="nucleotide sequence ID" value="NZ_CP015583.1"/>
</dbReference>
<keyword evidence="3 4" id="KW-0732">Signal</keyword>
<dbReference type="KEGG" id="rgi:RGI145_09965"/>
<dbReference type="Gene3D" id="3.10.105.10">
    <property type="entry name" value="Dipeptide-binding Protein, Domain 3"/>
    <property type="match status" value="1"/>
</dbReference>
<reference evidence="6 7" key="1">
    <citation type="submission" date="2016-05" db="EMBL/GenBank/DDBJ databases">
        <title>Complete Genome and Methylome Analysis of Psychrotrophic Bacterial Isolates from Antarctic Lake Untersee.</title>
        <authorList>
            <person name="Fomenkov A."/>
            <person name="Akimov V.N."/>
            <person name="Vasilyeva L.V."/>
            <person name="Andersen D."/>
            <person name="Vincze T."/>
            <person name="Roberts R.J."/>
        </authorList>
    </citation>
    <scope>NUCLEOTIDE SEQUENCE [LARGE SCALE GENOMIC DNA]</scope>
    <source>
        <strain evidence="6 7">U14-5</strain>
    </source>
</reference>
<dbReference type="GO" id="GO:1904680">
    <property type="term" value="F:peptide transmembrane transporter activity"/>
    <property type="evidence" value="ECO:0007669"/>
    <property type="project" value="TreeGrafter"/>
</dbReference>
<dbReference type="PANTHER" id="PTHR30290">
    <property type="entry name" value="PERIPLASMIC BINDING COMPONENT OF ABC TRANSPORTER"/>
    <property type="match status" value="1"/>
</dbReference>
<dbReference type="InterPro" id="IPR000914">
    <property type="entry name" value="SBP_5_dom"/>
</dbReference>
<feature type="domain" description="Solute-binding protein family 5" evidence="5">
    <location>
        <begin position="70"/>
        <end position="437"/>
    </location>
</feature>
<organism evidence="6 7">
    <name type="scientific">Roseomonas gilardii</name>
    <dbReference type="NCBI Taxonomy" id="257708"/>
    <lineage>
        <taxon>Bacteria</taxon>
        <taxon>Pseudomonadati</taxon>
        <taxon>Pseudomonadota</taxon>
        <taxon>Alphaproteobacteria</taxon>
        <taxon>Acetobacterales</taxon>
        <taxon>Roseomonadaceae</taxon>
        <taxon>Roseomonas</taxon>
    </lineage>
</organism>
<dbReference type="STRING" id="257708.RGI145_09965"/>
<dbReference type="PANTHER" id="PTHR30290:SF38">
    <property type="entry name" value="D,D-DIPEPTIDE-BINDING PERIPLASMIC PROTEIN DDPA-RELATED"/>
    <property type="match status" value="1"/>
</dbReference>
<comment type="similarity">
    <text evidence="2">Belongs to the bacterial solute-binding protein 5 family.</text>
</comment>
<feature type="signal peptide" evidence="4">
    <location>
        <begin position="1"/>
        <end position="22"/>
    </location>
</feature>
<name>A0A1L7AF44_9PROT</name>
<dbReference type="eggNOG" id="COG0747">
    <property type="taxonomic scope" value="Bacteria"/>
</dbReference>
<evidence type="ECO:0000313" key="7">
    <source>
        <dbReference type="Proteomes" id="UP000185494"/>
    </source>
</evidence>
<evidence type="ECO:0000256" key="1">
    <source>
        <dbReference type="ARBA" id="ARBA00004418"/>
    </source>
</evidence>
<evidence type="ECO:0000259" key="5">
    <source>
        <dbReference type="Pfam" id="PF00496"/>
    </source>
</evidence>
<evidence type="ECO:0000313" key="6">
    <source>
        <dbReference type="EMBL" id="APT57373.1"/>
    </source>
</evidence>
<feature type="chain" id="PRO_5012521359" evidence="4">
    <location>
        <begin position="23"/>
        <end position="528"/>
    </location>
</feature>
<accession>A0A1L7AF44</accession>
<dbReference type="GO" id="GO:0043190">
    <property type="term" value="C:ATP-binding cassette (ABC) transporter complex"/>
    <property type="evidence" value="ECO:0007669"/>
    <property type="project" value="InterPro"/>
</dbReference>
<dbReference type="InterPro" id="IPR030678">
    <property type="entry name" value="Peptide/Ni-bd"/>
</dbReference>
<evidence type="ECO:0000256" key="3">
    <source>
        <dbReference type="ARBA" id="ARBA00022729"/>
    </source>
</evidence>